<feature type="region of interest" description="Disordered" evidence="1">
    <location>
        <begin position="1"/>
        <end position="49"/>
    </location>
</feature>
<keyword evidence="3" id="KW-1185">Reference proteome</keyword>
<sequence length="149" mass="16999">MWYTQAKPTSSTRTALPQHGNHPKSQGVESLRGFSKQQHRRVNHRNTSASRLARSLTSTAIRFQQSTTTQRRQNTRSYLFVLQTLFPTQGITLRGEEPHSKCQPKIACMRAFTCHTLLLSRDNSAYRKLTLTAILFCSIVNIEVTCFSK</sequence>
<organism evidence="2 3">
    <name type="scientific">Caerostris darwini</name>
    <dbReference type="NCBI Taxonomy" id="1538125"/>
    <lineage>
        <taxon>Eukaryota</taxon>
        <taxon>Metazoa</taxon>
        <taxon>Ecdysozoa</taxon>
        <taxon>Arthropoda</taxon>
        <taxon>Chelicerata</taxon>
        <taxon>Arachnida</taxon>
        <taxon>Araneae</taxon>
        <taxon>Araneomorphae</taxon>
        <taxon>Entelegynae</taxon>
        <taxon>Araneoidea</taxon>
        <taxon>Araneidae</taxon>
        <taxon>Caerostris</taxon>
    </lineage>
</organism>
<feature type="compositionally biased region" description="Polar residues" evidence="1">
    <location>
        <begin position="1"/>
        <end position="15"/>
    </location>
</feature>
<dbReference type="AlphaFoldDB" id="A0AAV4QXH9"/>
<evidence type="ECO:0000313" key="3">
    <source>
        <dbReference type="Proteomes" id="UP001054837"/>
    </source>
</evidence>
<gene>
    <name evidence="2" type="ORF">CDAR_531601</name>
</gene>
<accession>A0AAV4QXH9</accession>
<comment type="caution">
    <text evidence="2">The sequence shown here is derived from an EMBL/GenBank/DDBJ whole genome shotgun (WGS) entry which is preliminary data.</text>
</comment>
<dbReference type="EMBL" id="BPLQ01005042">
    <property type="protein sequence ID" value="GIY12408.1"/>
    <property type="molecule type" value="Genomic_DNA"/>
</dbReference>
<proteinExistence type="predicted"/>
<protein>
    <submittedName>
        <fullName evidence="2">Uncharacterized protein</fullName>
    </submittedName>
</protein>
<name>A0AAV4QXH9_9ARAC</name>
<evidence type="ECO:0000256" key="1">
    <source>
        <dbReference type="SAM" id="MobiDB-lite"/>
    </source>
</evidence>
<evidence type="ECO:0000313" key="2">
    <source>
        <dbReference type="EMBL" id="GIY12408.1"/>
    </source>
</evidence>
<dbReference type="Proteomes" id="UP001054837">
    <property type="component" value="Unassembled WGS sequence"/>
</dbReference>
<reference evidence="2 3" key="1">
    <citation type="submission" date="2021-06" db="EMBL/GenBank/DDBJ databases">
        <title>Caerostris darwini draft genome.</title>
        <authorList>
            <person name="Kono N."/>
            <person name="Arakawa K."/>
        </authorList>
    </citation>
    <scope>NUCLEOTIDE SEQUENCE [LARGE SCALE GENOMIC DNA]</scope>
</reference>